<dbReference type="eggNOG" id="COG3335">
    <property type="taxonomic scope" value="Bacteria"/>
</dbReference>
<sequence length="372" mass="42548">MTKSRTSPNHQSSSATRPIFNIVRDIPSDEQRIALEALCRRRKVDALVWKRARAFLLLDAGEDAGTVCRILDIGPTVLTEWRLAFAGAGLSFFGLKDYSQRQGHLSVVQEQAVRAHFTAQPARNADEVCAYVLAECDQNYSTSGAAKLMRRLGFAYKKPQLLPAQADEAKQAAFIAKYEALMNGLAADEMVVFSDAVHPEHQSRPAHGWFPKGQKTALKATSGRKRLNIQGALDLETFQFTFVEGEKINAQTTRQMLEKLERNNQTKTAIHVFVDNARYHHAKILQPWLDSPERRVKLHFLPAYAPHLNPIERLWGVMHKWVTHNRHYATFNQFTEAIFDFFRKTLPEKWPEFRDTVTDNFRVISLKEYKVI</sequence>
<dbReference type="InterPro" id="IPR047655">
    <property type="entry name" value="Transpos_IS630-like"/>
</dbReference>
<dbReference type="NCBIfam" id="NF033545">
    <property type="entry name" value="transpos_IS630"/>
    <property type="match status" value="1"/>
</dbReference>
<organism evidence="3 4">
    <name type="scientific">Octadecabacter arcticus 238</name>
    <dbReference type="NCBI Taxonomy" id="391616"/>
    <lineage>
        <taxon>Bacteria</taxon>
        <taxon>Pseudomonadati</taxon>
        <taxon>Pseudomonadota</taxon>
        <taxon>Alphaproteobacteria</taxon>
        <taxon>Rhodobacterales</taxon>
        <taxon>Roseobacteraceae</taxon>
        <taxon>Octadecabacter</taxon>
    </lineage>
</organism>
<dbReference type="InterPro" id="IPR009057">
    <property type="entry name" value="Homeodomain-like_sf"/>
</dbReference>
<dbReference type="Gene3D" id="3.30.420.10">
    <property type="entry name" value="Ribonuclease H-like superfamily/Ribonuclease H"/>
    <property type="match status" value="1"/>
</dbReference>
<dbReference type="KEGG" id="oar:OA238_c14910"/>
<evidence type="ECO:0000313" key="3">
    <source>
        <dbReference type="EMBL" id="AGI71632.1"/>
    </source>
</evidence>
<gene>
    <name evidence="3" type="ORF">OA238_c14910</name>
</gene>
<dbReference type="eggNOG" id="COG3415">
    <property type="taxonomic scope" value="Bacteria"/>
</dbReference>
<reference evidence="3 4" key="1">
    <citation type="journal article" date="2013" name="PLoS ONE">
        <title>Poles Apart: Arctic and Antarctic Octadecabacter strains Share High Genome Plasticity and a New Type of Xanthorhodopsin.</title>
        <authorList>
            <person name="Vollmers J."/>
            <person name="Voget S."/>
            <person name="Dietrich S."/>
            <person name="Gollnow K."/>
            <person name="Smits M."/>
            <person name="Meyer K."/>
            <person name="Brinkhoff T."/>
            <person name="Simon M."/>
            <person name="Daniel R."/>
        </authorList>
    </citation>
    <scope>NUCLEOTIDE SEQUENCE [LARGE SCALE GENOMIC DNA]</scope>
    <source>
        <strain evidence="3 4">238</strain>
    </source>
</reference>
<dbReference type="AlphaFoldDB" id="M9RHG8"/>
<feature type="domain" description="Tc1-like transposase DDE" evidence="1">
    <location>
        <begin position="191"/>
        <end position="334"/>
    </location>
</feature>
<dbReference type="SUPFAM" id="SSF46689">
    <property type="entry name" value="Homeodomain-like"/>
    <property type="match status" value="1"/>
</dbReference>
<dbReference type="Pfam" id="PF13358">
    <property type="entry name" value="DDE_3"/>
    <property type="match status" value="1"/>
</dbReference>
<evidence type="ECO:0000259" key="2">
    <source>
        <dbReference type="Pfam" id="PF13592"/>
    </source>
</evidence>
<keyword evidence="4" id="KW-1185">Reference proteome</keyword>
<dbReference type="EMBL" id="CP003742">
    <property type="protein sequence ID" value="AGI71632.1"/>
    <property type="molecule type" value="Genomic_DNA"/>
</dbReference>
<dbReference type="STRING" id="391616.OA238_c14910"/>
<protein>
    <submittedName>
        <fullName evidence="3">Putative IS630 family transposase</fullName>
    </submittedName>
</protein>
<name>M9RHG8_9RHOB</name>
<accession>M9RHG8</accession>
<dbReference type="Pfam" id="PF13592">
    <property type="entry name" value="HTH_33"/>
    <property type="match status" value="1"/>
</dbReference>
<proteinExistence type="predicted"/>
<dbReference type="HOGENOM" id="CLU_056788_0_3_5"/>
<evidence type="ECO:0000313" key="4">
    <source>
        <dbReference type="Proteomes" id="UP000004688"/>
    </source>
</evidence>
<dbReference type="Proteomes" id="UP000004688">
    <property type="component" value="Chromosome"/>
</dbReference>
<dbReference type="InterPro" id="IPR025959">
    <property type="entry name" value="Winged_HTH_dom"/>
</dbReference>
<evidence type="ECO:0000259" key="1">
    <source>
        <dbReference type="Pfam" id="PF13358"/>
    </source>
</evidence>
<feature type="domain" description="Winged helix-turn helix" evidence="2">
    <location>
        <begin position="124"/>
        <end position="178"/>
    </location>
</feature>
<dbReference type="InterPro" id="IPR038717">
    <property type="entry name" value="Tc1-like_DDE_dom"/>
</dbReference>
<dbReference type="GO" id="GO:0003676">
    <property type="term" value="F:nucleic acid binding"/>
    <property type="evidence" value="ECO:0007669"/>
    <property type="project" value="InterPro"/>
</dbReference>
<dbReference type="InterPro" id="IPR036397">
    <property type="entry name" value="RNaseH_sf"/>
</dbReference>